<feature type="transmembrane region" description="Helical" evidence="1">
    <location>
        <begin position="60"/>
        <end position="83"/>
    </location>
</feature>
<dbReference type="Pfam" id="PF04956">
    <property type="entry name" value="TrbC"/>
    <property type="match status" value="1"/>
</dbReference>
<name>A0A7T4T5B2_9MICC</name>
<evidence type="ECO:0000313" key="3">
    <source>
        <dbReference type="EMBL" id="QQC60228.1"/>
    </source>
</evidence>
<keyword evidence="1" id="KW-0472">Membrane</keyword>
<feature type="transmembrane region" description="Helical" evidence="1">
    <location>
        <begin position="98"/>
        <end position="119"/>
    </location>
</feature>
<evidence type="ECO:0000256" key="1">
    <source>
        <dbReference type="SAM" id="Phobius"/>
    </source>
</evidence>
<sequence>MNKHLNTTTRPATGMKKHLRAAANAAGVAVLSLLALAGPAHAEAKPAPKEFCDGLDTATAWTTGIAAVLAVIGLVMIGITLFFQNQNGSFESGPWKKLGYWLGGAVLISGAASLASIFIQNSLNCAG</sequence>
<keyword evidence="1" id="KW-1133">Transmembrane helix</keyword>
<dbReference type="InterPro" id="IPR007039">
    <property type="entry name" value="TrbC/VirB2"/>
</dbReference>
<gene>
    <name evidence="3" type="ORF">I6H58_04710</name>
</gene>
<dbReference type="RefSeq" id="WP_144937064.1">
    <property type="nucleotide sequence ID" value="NZ_CP066078.1"/>
</dbReference>
<evidence type="ECO:0000256" key="2">
    <source>
        <dbReference type="SAM" id="SignalP"/>
    </source>
</evidence>
<reference evidence="3 4" key="1">
    <citation type="submission" date="2020-12" db="EMBL/GenBank/DDBJ databases">
        <title>FDA dAtabase for Regulatory Grade micrObial Sequences (FDA-ARGOS): Supporting development and validation of Infectious Disease Dx tests.</title>
        <authorList>
            <person name="Sproer C."/>
            <person name="Gronow S."/>
            <person name="Severitt S."/>
            <person name="Schroder I."/>
            <person name="Tallon L."/>
            <person name="Sadzewicz L."/>
            <person name="Zhao X."/>
            <person name="Boylan J."/>
            <person name="Ott S."/>
            <person name="Bowen H."/>
            <person name="Vavikolanu K."/>
            <person name="Mehta A."/>
            <person name="Aluvathingal J."/>
            <person name="Nadendla S."/>
            <person name="Lowell S."/>
            <person name="Myers T."/>
            <person name="Yan Y."/>
            <person name="Sichtig H."/>
        </authorList>
    </citation>
    <scope>NUCLEOTIDE SEQUENCE [LARGE SCALE GENOMIC DNA]</scope>
    <source>
        <strain evidence="3 4">FDAARGOS_1001</strain>
    </source>
</reference>
<protein>
    <submittedName>
        <fullName evidence="3">TrbC/VirB2 family protein</fullName>
    </submittedName>
</protein>
<evidence type="ECO:0000313" key="4">
    <source>
        <dbReference type="Proteomes" id="UP000595221"/>
    </source>
</evidence>
<keyword evidence="1" id="KW-0812">Transmembrane</keyword>
<keyword evidence="2" id="KW-0732">Signal</keyword>
<feature type="chain" id="PRO_5032480802" evidence="2">
    <location>
        <begin position="43"/>
        <end position="127"/>
    </location>
</feature>
<organism evidence="3 4">
    <name type="scientific">Rothia kristinae</name>
    <dbReference type="NCBI Taxonomy" id="37923"/>
    <lineage>
        <taxon>Bacteria</taxon>
        <taxon>Bacillati</taxon>
        <taxon>Actinomycetota</taxon>
        <taxon>Actinomycetes</taxon>
        <taxon>Micrococcales</taxon>
        <taxon>Micrococcaceae</taxon>
        <taxon>Rothia</taxon>
    </lineage>
</organism>
<proteinExistence type="predicted"/>
<dbReference type="EMBL" id="CP066078">
    <property type="protein sequence ID" value="QQC60228.1"/>
    <property type="molecule type" value="Genomic_DNA"/>
</dbReference>
<dbReference type="AlphaFoldDB" id="A0A7T4T5B2"/>
<dbReference type="Proteomes" id="UP000595221">
    <property type="component" value="Chromosome"/>
</dbReference>
<feature type="signal peptide" evidence="2">
    <location>
        <begin position="1"/>
        <end position="42"/>
    </location>
</feature>
<accession>A0A7T4T5B2</accession>